<name>A0ABP9LRN2_9GAMM</name>
<dbReference type="RefSeq" id="WP_158987907.1">
    <property type="nucleotide sequence ID" value="NZ_BAABKY010000005.1"/>
</dbReference>
<sequence>MGIWRPQVGKWRNFAEKEALLLFAQSLIELLFDHTVDSFKARALNLHSLTRECMSAARRVVSGRMKQGALSPLLEELNYRIGSGPVTGVIDSGVLAQYRKAIGEGKKSDPKRLVLVLGALQSELEGYYWEAICSSIRTEVGSGKCSRRIVELADVFISEAEYRGWDRNYIYGKARWYFFQSRNEPSLIDGIGALDEFLRIFESPVEKAYTCLFRASESINKVEEISRRADIDISTGAPTGCPTDSRSTAFLSKDNDLPMYVKIDGVKAFDEVSARKAAERRLQFIVNLYRFQHHEYGPRWSESCLVYEAGALKRSLIRRPDSPMHLGNNGRFAVTKISASDLTEILIGGFLSPPSKATVFNLLEYHRVAIEATTPENQLLDLWAGIEGFAPAPIGDQDRIVFFMDMVLPALTLTYIEKHVHYLSESFRAFDESVVHYIEANGVGDSYLSKCASILCCVDKGNERKELLAQLSGSPLLTLRAQEVIGKFASANNLHAVLESRRKWVGWQIQRIYSARNGIIHNAQSLPHLPTLVENLHGYFDTLVAAVIRYALSRKAPTTIGATLHALHMHEAGYLADIKKCSAIDSGNFLHIVFGARNPLAPGGRGFL</sequence>
<reference evidence="2" key="1">
    <citation type="journal article" date="2019" name="Int. J. Syst. Evol. Microbiol.">
        <title>The Global Catalogue of Microorganisms (GCM) 10K type strain sequencing project: providing services to taxonomists for standard genome sequencing and annotation.</title>
        <authorList>
            <consortium name="The Broad Institute Genomics Platform"/>
            <consortium name="The Broad Institute Genome Sequencing Center for Infectious Disease"/>
            <person name="Wu L."/>
            <person name="Ma J."/>
        </authorList>
    </citation>
    <scope>NUCLEOTIDE SEQUENCE [LARGE SCALE GENOMIC DNA]</scope>
    <source>
        <strain evidence="2">JCM 19212</strain>
    </source>
</reference>
<protein>
    <recommendedName>
        <fullName evidence="3">Apea-like HEPN domain-containing protein</fullName>
    </recommendedName>
</protein>
<accession>A0ABP9LRN2</accession>
<evidence type="ECO:0000313" key="1">
    <source>
        <dbReference type="EMBL" id="GAA5081878.1"/>
    </source>
</evidence>
<gene>
    <name evidence="1" type="ORF">GCM10025759_32710</name>
</gene>
<dbReference type="Proteomes" id="UP001501083">
    <property type="component" value="Unassembled WGS sequence"/>
</dbReference>
<evidence type="ECO:0000313" key="2">
    <source>
        <dbReference type="Proteomes" id="UP001501083"/>
    </source>
</evidence>
<dbReference type="EMBL" id="BAABKY010000005">
    <property type="protein sequence ID" value="GAA5081878.1"/>
    <property type="molecule type" value="Genomic_DNA"/>
</dbReference>
<evidence type="ECO:0008006" key="3">
    <source>
        <dbReference type="Google" id="ProtNLM"/>
    </source>
</evidence>
<keyword evidence="2" id="KW-1185">Reference proteome</keyword>
<comment type="caution">
    <text evidence="1">The sequence shown here is derived from an EMBL/GenBank/DDBJ whole genome shotgun (WGS) entry which is preliminary data.</text>
</comment>
<organism evidence="1 2">
    <name type="scientific">Lysobacter panacisoli</name>
    <dbReference type="NCBI Taxonomy" id="1255263"/>
    <lineage>
        <taxon>Bacteria</taxon>
        <taxon>Pseudomonadati</taxon>
        <taxon>Pseudomonadota</taxon>
        <taxon>Gammaproteobacteria</taxon>
        <taxon>Lysobacterales</taxon>
        <taxon>Lysobacteraceae</taxon>
        <taxon>Lysobacter</taxon>
    </lineage>
</organism>
<proteinExistence type="predicted"/>